<dbReference type="PROSITE" id="PS00059">
    <property type="entry name" value="ADH_ZINC"/>
    <property type="match status" value="1"/>
</dbReference>
<dbReference type="SUPFAM" id="SSF50129">
    <property type="entry name" value="GroES-like"/>
    <property type="match status" value="1"/>
</dbReference>
<dbReference type="EMBL" id="AP011764">
    <property type="protein sequence ID" value="BAL57032.1"/>
    <property type="molecule type" value="Genomic_DNA"/>
</dbReference>
<dbReference type="PANTHER" id="PTHR43401">
    <property type="entry name" value="L-THREONINE 3-DEHYDROGENASE"/>
    <property type="match status" value="1"/>
</dbReference>
<reference evidence="7" key="1">
    <citation type="journal article" date="2005" name="Environ. Microbiol.">
        <title>Genetic and functional properties of uncultivated thermophilic crenarchaeotes from a subsurface gold mine as revealed by analysis of genome fragments.</title>
        <authorList>
            <person name="Nunoura T."/>
            <person name="Hirayama H."/>
            <person name="Takami H."/>
            <person name="Oida H."/>
            <person name="Nishi S."/>
            <person name="Shimamura S."/>
            <person name="Suzuki Y."/>
            <person name="Inagaki F."/>
            <person name="Takai K."/>
            <person name="Nealson K.H."/>
            <person name="Horikoshi K."/>
        </authorList>
    </citation>
    <scope>NUCLEOTIDE SEQUENCE</scope>
</reference>
<evidence type="ECO:0000313" key="7">
    <source>
        <dbReference type="EMBL" id="BAL57032.1"/>
    </source>
</evidence>
<accession>H5SLJ6</accession>
<dbReference type="PANTHER" id="PTHR43401:SF5">
    <property type="entry name" value="ALCOHOL DEHYDROGENASE-RELATED"/>
    <property type="match status" value="1"/>
</dbReference>
<keyword evidence="4" id="KW-0560">Oxidoreductase</keyword>
<dbReference type="InterPro" id="IPR013149">
    <property type="entry name" value="ADH-like_C"/>
</dbReference>
<dbReference type="InterPro" id="IPR002328">
    <property type="entry name" value="ADH_Zn_CS"/>
</dbReference>
<dbReference type="InterPro" id="IPR013154">
    <property type="entry name" value="ADH-like_N"/>
</dbReference>
<keyword evidence="1 5" id="KW-0479">Metal-binding</keyword>
<evidence type="ECO:0000259" key="6">
    <source>
        <dbReference type="SMART" id="SM00829"/>
    </source>
</evidence>
<dbReference type="InterPro" id="IPR036291">
    <property type="entry name" value="NAD(P)-bd_dom_sf"/>
</dbReference>
<sequence length="342" mass="37013">MDNMKAAVLKAPHQPLSIEDAPTPSMGRGDALVRVAACGVCSTDLHFVHGTPTYKKPPLILGHEISGIVEEVGDEAATVRKGERVLVPPIIYCGRCRNCREGRDNVCENMLMVGSYVDGGFAEYISVPAHVLIKLPDSIPLHEGAIISDAVSTAFHAVKQRGEVRPGEWAAVFGCGGVGINVVQIAAASGASVIAVDVDERKLELARRLGAVEALDGRDPELAKKIRSLTGGGVDVAFEVVGRPAVMDGAFESVKVGGRMVVVGYSMENWNFRVGRLMFRELKLIGSFGCRSTDYSPLLRMFEKGRLRLNEIVTEKLRLEEINEALKRLEEGRVVGRQVVII</sequence>
<dbReference type="GO" id="GO:0051262">
    <property type="term" value="P:protein tetramerization"/>
    <property type="evidence" value="ECO:0007669"/>
    <property type="project" value="UniProtKB-ARBA"/>
</dbReference>
<dbReference type="Pfam" id="PF00107">
    <property type="entry name" value="ADH_zinc_N"/>
    <property type="match status" value="1"/>
</dbReference>
<feature type="domain" description="Enoyl reductase (ER)" evidence="6">
    <location>
        <begin position="11"/>
        <end position="340"/>
    </location>
</feature>
<evidence type="ECO:0000256" key="1">
    <source>
        <dbReference type="ARBA" id="ARBA00022723"/>
    </source>
</evidence>
<dbReference type="InterPro" id="IPR050129">
    <property type="entry name" value="Zn_alcohol_dh"/>
</dbReference>
<dbReference type="Pfam" id="PF08240">
    <property type="entry name" value="ADH_N"/>
    <property type="match status" value="1"/>
</dbReference>
<evidence type="ECO:0000256" key="4">
    <source>
        <dbReference type="ARBA" id="ARBA00023002"/>
    </source>
</evidence>
<evidence type="ECO:0000256" key="3">
    <source>
        <dbReference type="ARBA" id="ARBA00022857"/>
    </source>
</evidence>
<gene>
    <name evidence="7" type="ORF">HGMM_F46F11C21</name>
</gene>
<dbReference type="GO" id="GO:0030554">
    <property type="term" value="F:adenyl nucleotide binding"/>
    <property type="evidence" value="ECO:0007669"/>
    <property type="project" value="UniProtKB-ARBA"/>
</dbReference>
<keyword evidence="3" id="KW-0521">NADP</keyword>
<dbReference type="InterPro" id="IPR020843">
    <property type="entry name" value="ER"/>
</dbReference>
<dbReference type="SUPFAM" id="SSF51735">
    <property type="entry name" value="NAD(P)-binding Rossmann-fold domains"/>
    <property type="match status" value="1"/>
</dbReference>
<reference evidence="7" key="2">
    <citation type="journal article" date="2012" name="PLoS ONE">
        <title>A Deeply Branching Thermophilic Bacterium with an Ancient Acetyl-CoA Pathway Dominates a Subsurface Ecosystem.</title>
        <authorList>
            <person name="Takami H."/>
            <person name="Noguchi H."/>
            <person name="Takaki Y."/>
            <person name="Uchiyama I."/>
            <person name="Toyoda A."/>
            <person name="Nishi S."/>
            <person name="Chee G.-J."/>
            <person name="Arai W."/>
            <person name="Nunoura T."/>
            <person name="Itoh T."/>
            <person name="Hattori M."/>
            <person name="Takai K."/>
        </authorList>
    </citation>
    <scope>NUCLEOTIDE SEQUENCE</scope>
</reference>
<comment type="similarity">
    <text evidence="5">Belongs to the zinc-containing alcohol dehydrogenase family.</text>
</comment>
<evidence type="ECO:0000256" key="2">
    <source>
        <dbReference type="ARBA" id="ARBA00022833"/>
    </source>
</evidence>
<dbReference type="AlphaFoldDB" id="H5SLJ6"/>
<dbReference type="SMART" id="SM00829">
    <property type="entry name" value="PKS_ER"/>
    <property type="match status" value="1"/>
</dbReference>
<keyword evidence="2 5" id="KW-0862">Zinc</keyword>
<dbReference type="Gene3D" id="3.90.180.10">
    <property type="entry name" value="Medium-chain alcohol dehydrogenases, catalytic domain"/>
    <property type="match status" value="1"/>
</dbReference>
<dbReference type="InterPro" id="IPR011032">
    <property type="entry name" value="GroES-like_sf"/>
</dbReference>
<evidence type="ECO:0000256" key="5">
    <source>
        <dbReference type="RuleBase" id="RU361277"/>
    </source>
</evidence>
<dbReference type="GO" id="GO:0008270">
    <property type="term" value="F:zinc ion binding"/>
    <property type="evidence" value="ECO:0007669"/>
    <property type="project" value="InterPro"/>
</dbReference>
<dbReference type="GO" id="GO:0016491">
    <property type="term" value="F:oxidoreductase activity"/>
    <property type="evidence" value="ECO:0007669"/>
    <property type="project" value="UniProtKB-KW"/>
</dbReference>
<organism evidence="7">
    <name type="scientific">uncultured crenarchaeote</name>
    <dbReference type="NCBI Taxonomy" id="29281"/>
    <lineage>
        <taxon>Archaea</taxon>
        <taxon>Thermoproteota</taxon>
        <taxon>environmental samples</taxon>
    </lineage>
</organism>
<dbReference type="CDD" id="cd08254">
    <property type="entry name" value="hydroxyacyl_CoA_DH"/>
    <property type="match status" value="1"/>
</dbReference>
<protein>
    <submittedName>
        <fullName evidence="7">6-hydroxycylohex-1-ene-1-carboxyl-CoA dehydrogenase</fullName>
    </submittedName>
</protein>
<comment type="cofactor">
    <cofactor evidence="5">
        <name>Zn(2+)</name>
        <dbReference type="ChEBI" id="CHEBI:29105"/>
    </cofactor>
</comment>
<name>H5SLJ6_9CREN</name>
<dbReference type="GO" id="GO:0043168">
    <property type="term" value="F:anion binding"/>
    <property type="evidence" value="ECO:0007669"/>
    <property type="project" value="UniProtKB-ARBA"/>
</dbReference>
<proteinExistence type="inferred from homology"/>